<proteinExistence type="inferred from homology"/>
<dbReference type="InterPro" id="IPR050466">
    <property type="entry name" value="Carboxylest/Gibb_receptor"/>
</dbReference>
<keyword evidence="4" id="KW-1185">Reference proteome</keyword>
<comment type="similarity">
    <text evidence="1">Belongs to the 'GDXG' lipolytic enzyme family.</text>
</comment>
<evidence type="ECO:0000313" key="3">
    <source>
        <dbReference type="EMBL" id="KAK0582060.1"/>
    </source>
</evidence>
<comment type="caution">
    <text evidence="3">The sequence shown here is derived from an EMBL/GenBank/DDBJ whole genome shotgun (WGS) entry which is preliminary data.</text>
</comment>
<evidence type="ECO:0000256" key="1">
    <source>
        <dbReference type="ARBA" id="ARBA00010515"/>
    </source>
</evidence>
<dbReference type="Pfam" id="PF07859">
    <property type="entry name" value="Abhydrolase_3"/>
    <property type="match status" value="1"/>
</dbReference>
<dbReference type="Proteomes" id="UP001168877">
    <property type="component" value="Unassembled WGS sequence"/>
</dbReference>
<protein>
    <recommendedName>
        <fullName evidence="2">Alpha/beta hydrolase fold-3 domain-containing protein</fullName>
    </recommendedName>
</protein>
<dbReference type="SUPFAM" id="SSF53474">
    <property type="entry name" value="alpha/beta-Hydrolases"/>
    <property type="match status" value="1"/>
</dbReference>
<gene>
    <name evidence="3" type="ORF">LWI29_021006</name>
</gene>
<feature type="domain" description="Alpha/beta hydrolase fold-3" evidence="2">
    <location>
        <begin position="5"/>
        <end position="101"/>
    </location>
</feature>
<reference evidence="3" key="2">
    <citation type="submission" date="2023-06" db="EMBL/GenBank/DDBJ databases">
        <authorList>
            <person name="Swenson N.G."/>
            <person name="Wegrzyn J.L."/>
            <person name="Mcevoy S.L."/>
        </authorList>
    </citation>
    <scope>NUCLEOTIDE SEQUENCE</scope>
    <source>
        <strain evidence="3">NS2018</strain>
        <tissue evidence="3">Leaf</tissue>
    </source>
</reference>
<accession>A0AA39S2J1</accession>
<dbReference type="PANTHER" id="PTHR23024:SF408">
    <property type="entry name" value="ALPHA_BETA HYDROLASE FOLD-3 DOMAIN-CONTAINING PROTEIN"/>
    <property type="match status" value="1"/>
</dbReference>
<organism evidence="3 4">
    <name type="scientific">Acer saccharum</name>
    <name type="common">Sugar maple</name>
    <dbReference type="NCBI Taxonomy" id="4024"/>
    <lineage>
        <taxon>Eukaryota</taxon>
        <taxon>Viridiplantae</taxon>
        <taxon>Streptophyta</taxon>
        <taxon>Embryophyta</taxon>
        <taxon>Tracheophyta</taxon>
        <taxon>Spermatophyta</taxon>
        <taxon>Magnoliopsida</taxon>
        <taxon>eudicotyledons</taxon>
        <taxon>Gunneridae</taxon>
        <taxon>Pentapetalae</taxon>
        <taxon>rosids</taxon>
        <taxon>malvids</taxon>
        <taxon>Sapindales</taxon>
        <taxon>Sapindaceae</taxon>
        <taxon>Hippocastanoideae</taxon>
        <taxon>Acereae</taxon>
        <taxon>Acer</taxon>
    </lineage>
</organism>
<dbReference type="EMBL" id="JAUESC010000384">
    <property type="protein sequence ID" value="KAK0582060.1"/>
    <property type="molecule type" value="Genomic_DNA"/>
</dbReference>
<dbReference type="GO" id="GO:0016787">
    <property type="term" value="F:hydrolase activity"/>
    <property type="evidence" value="ECO:0007669"/>
    <property type="project" value="InterPro"/>
</dbReference>
<dbReference type="InterPro" id="IPR029058">
    <property type="entry name" value="AB_hydrolase_fold"/>
</dbReference>
<dbReference type="PANTHER" id="PTHR23024">
    <property type="entry name" value="ARYLACETAMIDE DEACETYLASE"/>
    <property type="match status" value="1"/>
</dbReference>
<evidence type="ECO:0000259" key="2">
    <source>
        <dbReference type="Pfam" id="PF07859"/>
    </source>
</evidence>
<sequence length="137" mass="14533">MSLSKANIMAISIEYRLTPDSGAPSSPLPIAYEDSWAGLQPTLMEPWLNDHIDLGRVILGGEIAGANIAHFTGVRAGTIGLEAAGLKIQALLIVHPFSGAKEPDEMYKFICPSSTGCVDDDPKLNPEVDSNLEENGG</sequence>
<dbReference type="InterPro" id="IPR013094">
    <property type="entry name" value="AB_hydrolase_3"/>
</dbReference>
<dbReference type="Gene3D" id="3.40.50.1820">
    <property type="entry name" value="alpha/beta hydrolase"/>
    <property type="match status" value="1"/>
</dbReference>
<reference evidence="3" key="1">
    <citation type="journal article" date="2022" name="Plant J.">
        <title>Strategies of tolerance reflected in two North American maple genomes.</title>
        <authorList>
            <person name="McEvoy S.L."/>
            <person name="Sezen U.U."/>
            <person name="Trouern-Trend A."/>
            <person name="McMahon S.M."/>
            <person name="Schaberg P.G."/>
            <person name="Yang J."/>
            <person name="Wegrzyn J.L."/>
            <person name="Swenson N.G."/>
        </authorList>
    </citation>
    <scope>NUCLEOTIDE SEQUENCE</scope>
    <source>
        <strain evidence="3">NS2018</strain>
    </source>
</reference>
<dbReference type="AlphaFoldDB" id="A0AA39S2J1"/>
<evidence type="ECO:0000313" key="4">
    <source>
        <dbReference type="Proteomes" id="UP001168877"/>
    </source>
</evidence>
<name>A0AA39S2J1_ACESA</name>